<dbReference type="Pfam" id="PF05380">
    <property type="entry name" value="Peptidase_A17"/>
    <property type="match status" value="1"/>
</dbReference>
<evidence type="ECO:0000313" key="2">
    <source>
        <dbReference type="EMBL" id="CAK1601287.1"/>
    </source>
</evidence>
<keyword evidence="3" id="KW-1185">Reference proteome</keyword>
<evidence type="ECO:0000313" key="3">
    <source>
        <dbReference type="Proteomes" id="UP001314205"/>
    </source>
</evidence>
<dbReference type="InterPro" id="IPR040676">
    <property type="entry name" value="DUF5641"/>
</dbReference>
<dbReference type="AlphaFoldDB" id="A0AAV1M4A4"/>
<dbReference type="EMBL" id="CAVLGL010000126">
    <property type="protein sequence ID" value="CAK1601287.1"/>
    <property type="molecule type" value="Genomic_DNA"/>
</dbReference>
<gene>
    <name evidence="2" type="ORF">PARMNEM_LOCUS19943</name>
</gene>
<reference evidence="2 3" key="1">
    <citation type="submission" date="2023-11" db="EMBL/GenBank/DDBJ databases">
        <authorList>
            <person name="Hedman E."/>
            <person name="Englund M."/>
            <person name="Stromberg M."/>
            <person name="Nyberg Akerstrom W."/>
            <person name="Nylinder S."/>
            <person name="Jareborg N."/>
            <person name="Kallberg Y."/>
            <person name="Kronander E."/>
        </authorList>
    </citation>
    <scope>NUCLEOTIDE SEQUENCE [LARGE SCALE GENOMIC DNA]</scope>
</reference>
<feature type="domain" description="DUF5641" evidence="1">
    <location>
        <begin position="341"/>
        <end position="434"/>
    </location>
</feature>
<dbReference type="PANTHER" id="PTHR47331:SF4">
    <property type="entry name" value="PEPTIDASE S1 DOMAIN-CONTAINING PROTEIN"/>
    <property type="match status" value="1"/>
</dbReference>
<dbReference type="InterPro" id="IPR008042">
    <property type="entry name" value="Retrotrans_Pao"/>
</dbReference>
<proteinExistence type="predicted"/>
<evidence type="ECO:0000259" key="1">
    <source>
        <dbReference type="Pfam" id="PF18701"/>
    </source>
</evidence>
<sequence length="437" mass="50213">MRRKVTSTLASAHMVLRKWKSNESQLVSENDISPLDLNIGGFEPTKTLGLGWQSHTDQLCFPIGGLFSGRTKRDMLSVISQIFDPLGLLSPCVIKMKMLLQQLWLLKLSWDEQLTPEISKMWAEIIVDLPKLNTLRIPRRVICDSPSLFEFHIFSDASERAYGACLYVRSVNDQGEVLIQLLMAKSRVAPLKPITIPRLELCGALVGARLYQKVVASLRQQAKRTFFWTDSSIVLGWLKVLPSKLQPFVRNRVAEILEKTGNCEWRHVPTEYNPADAASRGMLPANFLHHSIWFRGPHFLKKDEATWPVFKATQTQEEKREPLTAIPDVSLVDENPGRLFRWRLIQQSVQHFWKKWSLEYLHEIQQRGKWFTNRGNPVREGMIVVVCDDNLPPLQWRLARVHHLHPGSDGITRVVTLQIGKTYLKRPVNKICPLPIE</sequence>
<protein>
    <recommendedName>
        <fullName evidence="1">DUF5641 domain-containing protein</fullName>
    </recommendedName>
</protein>
<comment type="caution">
    <text evidence="2">The sequence shown here is derived from an EMBL/GenBank/DDBJ whole genome shotgun (WGS) entry which is preliminary data.</text>
</comment>
<dbReference type="PANTHER" id="PTHR47331">
    <property type="entry name" value="PHD-TYPE DOMAIN-CONTAINING PROTEIN"/>
    <property type="match status" value="1"/>
</dbReference>
<organism evidence="2 3">
    <name type="scientific">Parnassius mnemosyne</name>
    <name type="common">clouded apollo</name>
    <dbReference type="NCBI Taxonomy" id="213953"/>
    <lineage>
        <taxon>Eukaryota</taxon>
        <taxon>Metazoa</taxon>
        <taxon>Ecdysozoa</taxon>
        <taxon>Arthropoda</taxon>
        <taxon>Hexapoda</taxon>
        <taxon>Insecta</taxon>
        <taxon>Pterygota</taxon>
        <taxon>Neoptera</taxon>
        <taxon>Endopterygota</taxon>
        <taxon>Lepidoptera</taxon>
        <taxon>Glossata</taxon>
        <taxon>Ditrysia</taxon>
        <taxon>Papilionoidea</taxon>
        <taxon>Papilionidae</taxon>
        <taxon>Parnassiinae</taxon>
        <taxon>Parnassini</taxon>
        <taxon>Parnassius</taxon>
        <taxon>Driopa</taxon>
    </lineage>
</organism>
<name>A0AAV1M4A4_9NEOP</name>
<dbReference type="Proteomes" id="UP001314205">
    <property type="component" value="Unassembled WGS sequence"/>
</dbReference>
<accession>A0AAV1M4A4</accession>
<dbReference type="Pfam" id="PF18701">
    <property type="entry name" value="DUF5641"/>
    <property type="match status" value="1"/>
</dbReference>